<dbReference type="Proteomes" id="UP001337655">
    <property type="component" value="Unassembled WGS sequence"/>
</dbReference>
<protein>
    <submittedName>
        <fullName evidence="1">Uncharacterized protein</fullName>
    </submittedName>
</protein>
<proteinExistence type="predicted"/>
<name>A0AAV9PL11_9PEZI</name>
<dbReference type="SUPFAM" id="SSF63829">
    <property type="entry name" value="Calcium-dependent phosphotriesterase"/>
    <property type="match status" value="1"/>
</dbReference>
<accession>A0AAV9PL11</accession>
<dbReference type="RefSeq" id="XP_064663104.1">
    <property type="nucleotide sequence ID" value="XM_064798777.1"/>
</dbReference>
<gene>
    <name evidence="1" type="ORF">LTR77_001515</name>
</gene>
<dbReference type="AlphaFoldDB" id="A0AAV9PL11"/>
<sequence>MAVAYSSKHQKGSDLQFSIDSTKLISVFKGRNKPTTTLAHISVFDVDETGEVAATATDNRVDPIQIPFGFAFNGNNPEQFYITEASFGGVLVSLDYATNKVSALEVVNSTSFAASCWAVWSSITDTYYDINSVTPSVGKIDSTGMLEGFIKYDKSLEGGFDAVLDGEKLYMLTGPANVIIVINVRTGKVLQKFEYGTMEDRPFWTGMAMYPANPLLSGGMA</sequence>
<evidence type="ECO:0000313" key="2">
    <source>
        <dbReference type="Proteomes" id="UP001337655"/>
    </source>
</evidence>
<keyword evidence="2" id="KW-1185">Reference proteome</keyword>
<reference evidence="1 2" key="1">
    <citation type="submission" date="2023-08" db="EMBL/GenBank/DDBJ databases">
        <title>Black Yeasts Isolated from many extreme environments.</title>
        <authorList>
            <person name="Coleine C."/>
            <person name="Stajich J.E."/>
            <person name="Selbmann L."/>
        </authorList>
    </citation>
    <scope>NUCLEOTIDE SEQUENCE [LARGE SCALE GENOMIC DNA]</scope>
    <source>
        <strain evidence="1 2">CCFEE 5935</strain>
    </source>
</reference>
<comment type="caution">
    <text evidence="1">The sequence shown here is derived from an EMBL/GenBank/DDBJ whole genome shotgun (WGS) entry which is preliminary data.</text>
</comment>
<dbReference type="GeneID" id="89922863"/>
<organism evidence="1 2">
    <name type="scientific">Saxophila tyrrhenica</name>
    <dbReference type="NCBI Taxonomy" id="1690608"/>
    <lineage>
        <taxon>Eukaryota</taxon>
        <taxon>Fungi</taxon>
        <taxon>Dikarya</taxon>
        <taxon>Ascomycota</taxon>
        <taxon>Pezizomycotina</taxon>
        <taxon>Dothideomycetes</taxon>
        <taxon>Dothideomycetidae</taxon>
        <taxon>Mycosphaerellales</taxon>
        <taxon>Extremaceae</taxon>
        <taxon>Saxophila</taxon>
    </lineage>
</organism>
<evidence type="ECO:0000313" key="1">
    <source>
        <dbReference type="EMBL" id="KAK5174435.1"/>
    </source>
</evidence>
<dbReference type="EMBL" id="JAVRRT010000002">
    <property type="protein sequence ID" value="KAK5174435.1"/>
    <property type="molecule type" value="Genomic_DNA"/>
</dbReference>